<evidence type="ECO:0008006" key="4">
    <source>
        <dbReference type="Google" id="ProtNLM"/>
    </source>
</evidence>
<dbReference type="PROSITE" id="PS51318">
    <property type="entry name" value="TAT"/>
    <property type="match status" value="1"/>
</dbReference>
<dbReference type="EMBL" id="JACLAW010000005">
    <property type="protein sequence ID" value="MBC2665437.1"/>
    <property type="molecule type" value="Genomic_DNA"/>
</dbReference>
<feature type="region of interest" description="Disordered" evidence="1">
    <location>
        <begin position="163"/>
        <end position="188"/>
    </location>
</feature>
<dbReference type="Pfam" id="PF12318">
    <property type="entry name" value="FAD-SLDH"/>
    <property type="match status" value="1"/>
</dbReference>
<dbReference type="AlphaFoldDB" id="A0A7X1FSB0"/>
<keyword evidence="3" id="KW-1185">Reference proteome</keyword>
<dbReference type="Proteomes" id="UP000566813">
    <property type="component" value="Unassembled WGS sequence"/>
</dbReference>
<reference evidence="2 3" key="1">
    <citation type="submission" date="2020-08" db="EMBL/GenBank/DDBJ databases">
        <title>The genome sequence of type strain Novosphingobium flavum NBRC 111647.</title>
        <authorList>
            <person name="Liu Y."/>
        </authorList>
    </citation>
    <scope>NUCLEOTIDE SEQUENCE [LARGE SCALE GENOMIC DNA]</scope>
    <source>
        <strain evidence="2 3">NBRC 111647</strain>
    </source>
</reference>
<name>A0A7X1FSB0_9SPHN</name>
<accession>A0A7X1FSB0</accession>
<evidence type="ECO:0000313" key="2">
    <source>
        <dbReference type="EMBL" id="MBC2665437.1"/>
    </source>
</evidence>
<comment type="caution">
    <text evidence="2">The sequence shown here is derived from an EMBL/GenBank/DDBJ whole genome shotgun (WGS) entry which is preliminary data.</text>
</comment>
<evidence type="ECO:0000313" key="3">
    <source>
        <dbReference type="Proteomes" id="UP000566813"/>
    </source>
</evidence>
<gene>
    <name evidence="2" type="ORF">H7F51_07880</name>
</gene>
<sequence length="188" mass="19478">MDDKAQATDAPGADGPTDRRRGTDRRRFVAGTALATLGASTLLLSRNGAVGAATAAASSGVPDVTRLARFLTAKPDLSPEFVERAVSALIADEPAMGERLRALDAAIGAARLADVEAFRASALAADPAMMGPALSLIAALYLGSTGIDRPSRNVSLEEALMYRPTGDKTPTPTYARGGPGWWNRSEPA</sequence>
<dbReference type="InterPro" id="IPR024651">
    <property type="entry name" value="FAD-SLDH_ssu"/>
</dbReference>
<organism evidence="2 3">
    <name type="scientific">Novosphingobium flavum</name>
    <dbReference type="NCBI Taxonomy" id="1778672"/>
    <lineage>
        <taxon>Bacteria</taxon>
        <taxon>Pseudomonadati</taxon>
        <taxon>Pseudomonadota</taxon>
        <taxon>Alphaproteobacteria</taxon>
        <taxon>Sphingomonadales</taxon>
        <taxon>Sphingomonadaceae</taxon>
        <taxon>Novosphingobium</taxon>
    </lineage>
</organism>
<feature type="region of interest" description="Disordered" evidence="1">
    <location>
        <begin position="1"/>
        <end position="25"/>
    </location>
</feature>
<proteinExistence type="predicted"/>
<feature type="compositionally biased region" description="Basic and acidic residues" evidence="1">
    <location>
        <begin position="16"/>
        <end position="25"/>
    </location>
</feature>
<evidence type="ECO:0000256" key="1">
    <source>
        <dbReference type="SAM" id="MobiDB-lite"/>
    </source>
</evidence>
<dbReference type="RefSeq" id="WP_185663696.1">
    <property type="nucleotide sequence ID" value="NZ_JACLAW010000005.1"/>
</dbReference>
<dbReference type="InterPro" id="IPR006311">
    <property type="entry name" value="TAT_signal"/>
</dbReference>
<protein>
    <recommendedName>
        <fullName evidence="4">Membrane bound FAD containing D-sorbitol dehydrogenase</fullName>
    </recommendedName>
</protein>